<evidence type="ECO:0000313" key="2">
    <source>
        <dbReference type="EMBL" id="KQK29348.1"/>
    </source>
</evidence>
<dbReference type="OrthoDB" id="5293267at2"/>
<dbReference type="InterPro" id="IPR000182">
    <property type="entry name" value="GNAT_dom"/>
</dbReference>
<dbReference type="STRING" id="53254.SAMN05660750_03823"/>
<dbReference type="GO" id="GO:0016747">
    <property type="term" value="F:acyltransferase activity, transferring groups other than amino-acyl groups"/>
    <property type="evidence" value="ECO:0007669"/>
    <property type="project" value="InterPro"/>
</dbReference>
<reference evidence="2 3" key="1">
    <citation type="submission" date="2015-10" db="EMBL/GenBank/DDBJ databases">
        <title>Draft genome of Bosea thiooxidans.</title>
        <authorList>
            <person name="Wang X."/>
        </authorList>
    </citation>
    <scope>NUCLEOTIDE SEQUENCE [LARGE SCALE GENOMIC DNA]</scope>
    <source>
        <strain evidence="2 3">CGMCC 9174</strain>
    </source>
</reference>
<proteinExistence type="predicted"/>
<evidence type="ECO:0000259" key="1">
    <source>
        <dbReference type="PROSITE" id="PS51186"/>
    </source>
</evidence>
<dbReference type="PANTHER" id="PTHR39173">
    <property type="entry name" value="ACETYLTRANSFERASE"/>
    <property type="match status" value="1"/>
</dbReference>
<gene>
    <name evidence="2" type="ORF">ARD30_18135</name>
</gene>
<dbReference type="Pfam" id="PF13302">
    <property type="entry name" value="Acetyltransf_3"/>
    <property type="match status" value="1"/>
</dbReference>
<comment type="caution">
    <text evidence="2">The sequence shown here is derived from an EMBL/GenBank/DDBJ whole genome shotgun (WGS) entry which is preliminary data.</text>
</comment>
<evidence type="ECO:0000313" key="3">
    <source>
        <dbReference type="Proteomes" id="UP000051562"/>
    </source>
</evidence>
<dbReference type="Gene3D" id="3.40.630.30">
    <property type="match status" value="1"/>
</dbReference>
<dbReference type="RefSeq" id="WP_055729337.1">
    <property type="nucleotide sequence ID" value="NZ_FUYX01000011.1"/>
</dbReference>
<sequence>MPSRYHARGPVASAAFRFAGPASGECRLRGHRGAHAIAHRPGSGYIGALEAAPPLQKGIFAVPVRISLQVPDKALLGAYEAALRGGWSPNTTRNVAPQQLAAIAADPDAFLAEIRGGPGRIRLPDGREVDRIPGPTRWIFAEDRPERPFVGSINLRWQEDAEGRPILALPEHVLGHIGYTVLPAFAGHGYATAALAAMLGVARDAGLPEITITCDVSNHASRRIIEKNGGRLVETFVAPLYGPDPRLRFIVSTAP</sequence>
<dbReference type="PROSITE" id="PS51186">
    <property type="entry name" value="GNAT"/>
    <property type="match status" value="1"/>
</dbReference>
<feature type="domain" description="N-acetyltransferase" evidence="1">
    <location>
        <begin position="90"/>
        <end position="254"/>
    </location>
</feature>
<dbReference type="Proteomes" id="UP000051562">
    <property type="component" value="Unassembled WGS sequence"/>
</dbReference>
<keyword evidence="3" id="KW-1185">Reference proteome</keyword>
<dbReference type="AlphaFoldDB" id="A0A0Q3KYI7"/>
<organism evidence="2 3">
    <name type="scientific">Bosea thiooxidans</name>
    <dbReference type="NCBI Taxonomy" id="53254"/>
    <lineage>
        <taxon>Bacteria</taxon>
        <taxon>Pseudomonadati</taxon>
        <taxon>Pseudomonadota</taxon>
        <taxon>Alphaproteobacteria</taxon>
        <taxon>Hyphomicrobiales</taxon>
        <taxon>Boseaceae</taxon>
        <taxon>Bosea</taxon>
    </lineage>
</organism>
<dbReference type="PANTHER" id="PTHR39173:SF1">
    <property type="entry name" value="ACETYLTRANSFERASE"/>
    <property type="match status" value="1"/>
</dbReference>
<dbReference type="EMBL" id="LMAR01000050">
    <property type="protein sequence ID" value="KQK29348.1"/>
    <property type="molecule type" value="Genomic_DNA"/>
</dbReference>
<protein>
    <recommendedName>
        <fullName evidence="1">N-acetyltransferase domain-containing protein</fullName>
    </recommendedName>
</protein>
<accession>A0A0Q3KYI7</accession>
<dbReference type="InterPro" id="IPR016181">
    <property type="entry name" value="Acyl_CoA_acyltransferase"/>
</dbReference>
<dbReference type="SUPFAM" id="SSF55729">
    <property type="entry name" value="Acyl-CoA N-acyltransferases (Nat)"/>
    <property type="match status" value="1"/>
</dbReference>
<name>A0A0Q3KYI7_9HYPH</name>